<evidence type="ECO:0000313" key="3">
    <source>
        <dbReference type="Proteomes" id="UP000257815"/>
    </source>
</evidence>
<accession>A0A346FHU7</accession>
<evidence type="ECO:0000313" key="2">
    <source>
        <dbReference type="EMBL" id="AXN57377.1"/>
    </source>
</evidence>
<sequence>MSLLNLEQIEDGVVKYAVETIGQLLAKDKNKRPFVIIENPSDNSNDKGLKPDMPFVSVRSIGVTTPYGFLLDVFVDEQERTCYRIPFKVQIRVTATGKNSFSIISDFKQRLEISSLRARLTEYTGGAILVDSGQMPQNFDMLQTDYEPSTPLILELAVDSILVDYDSGVIERVIADGVLHYGEGDTQAVAIHLDEHTQDYRE</sequence>
<dbReference type="Proteomes" id="UP000257815">
    <property type="component" value="Segment"/>
</dbReference>
<proteinExistence type="predicted"/>
<dbReference type="EMBL" id="MH426725">
    <property type="protein sequence ID" value="AXN57377.1"/>
    <property type="molecule type" value="Genomic_DNA"/>
</dbReference>
<evidence type="ECO:0000259" key="1">
    <source>
        <dbReference type="Pfam" id="PF23961"/>
    </source>
</evidence>
<dbReference type="InterPro" id="IPR057087">
    <property type="entry name" value="Gp12-like"/>
</dbReference>
<protein>
    <recommendedName>
        <fullName evidence="1">Phage neck terminator protein gp12-like domain-containing protein</fullName>
    </recommendedName>
</protein>
<reference evidence="3" key="1">
    <citation type="submission" date="2018-06" db="EMBL/GenBank/DDBJ databases">
        <authorList>
            <person name="Sharma R."/>
            <person name="Ke K."/>
            <person name="Breakwell D.P."/>
            <person name="Hope S."/>
            <person name="Grose J.H."/>
        </authorList>
    </citation>
    <scope>NUCLEOTIDE SEQUENCE [LARGE SCALE GENOMIC DNA]</scope>
</reference>
<name>A0A346FHU7_9CAUD</name>
<dbReference type="Pfam" id="PF23961">
    <property type="entry name" value="Phage_tail_terminator_9"/>
    <property type="match status" value="1"/>
</dbReference>
<organism evidence="2 3">
    <name type="scientific">Erwinia phage SunLIRen</name>
    <dbReference type="NCBI Taxonomy" id="2267654"/>
    <lineage>
        <taxon>Viruses</taxon>
        <taxon>Duplodnaviria</taxon>
        <taxon>Heunggongvirae</taxon>
        <taxon>Uroviricota</taxon>
        <taxon>Caudoviricetes</taxon>
        <taxon>Andersonviridae</taxon>
        <taxon>Ounavirinae</taxon>
        <taxon>Kolesnikvirus</taxon>
        <taxon>Kolesnikvirus Ea214</taxon>
    </lineage>
</organism>
<feature type="domain" description="Phage neck terminator protein gp12-like" evidence="1">
    <location>
        <begin position="44"/>
        <end position="177"/>
    </location>
</feature>
<gene>
    <name evidence="2" type="ORF">SUNLIREN_77</name>
</gene>